<comment type="caution">
    <text evidence="1">The sequence shown here is derived from an EMBL/GenBank/DDBJ whole genome shotgun (WGS) entry which is preliminary data.</text>
</comment>
<accession>A0A6L2M8B7</accession>
<name>A0A6L2M8B7_TANCI</name>
<organism evidence="1">
    <name type="scientific">Tanacetum cinerariifolium</name>
    <name type="common">Dalmatian daisy</name>
    <name type="synonym">Chrysanthemum cinerariifolium</name>
    <dbReference type="NCBI Taxonomy" id="118510"/>
    <lineage>
        <taxon>Eukaryota</taxon>
        <taxon>Viridiplantae</taxon>
        <taxon>Streptophyta</taxon>
        <taxon>Embryophyta</taxon>
        <taxon>Tracheophyta</taxon>
        <taxon>Spermatophyta</taxon>
        <taxon>Magnoliopsida</taxon>
        <taxon>eudicotyledons</taxon>
        <taxon>Gunneridae</taxon>
        <taxon>Pentapetalae</taxon>
        <taxon>asterids</taxon>
        <taxon>campanulids</taxon>
        <taxon>Asterales</taxon>
        <taxon>Asteraceae</taxon>
        <taxon>Asteroideae</taxon>
        <taxon>Anthemideae</taxon>
        <taxon>Anthemidinae</taxon>
        <taxon>Tanacetum</taxon>
    </lineage>
</organism>
<protein>
    <submittedName>
        <fullName evidence="1">Uncharacterized protein</fullName>
    </submittedName>
</protein>
<evidence type="ECO:0000313" key="1">
    <source>
        <dbReference type="EMBL" id="GEU69477.1"/>
    </source>
</evidence>
<sequence>MHDSDKSADYESMPEDHLRSILGFKDDDSDDIQGNDVSYSDYTFQDHNASAKRLSLLDHLDHICEEVGSLYSKLSTIESSIIHQVSDRIKSPLPALVTTDLQETLFARLETALSKTLKSNMGKPVTTLVKSGMKRVRDDLKSQDNDIQREQPPDLNIVNKELAPSAFDAKLNEGKELVVHRSRDKKSEGIISVEDDLNKDDKQPLSKRIKITTLIPDISNLTPLNTFKGMDRNLIPPPGIMPIQSVVINEPDPGIFLTNGNTNIDKYIRNDLTLVEPHTITIAAFRNPLAYKVSLTSHMIKVAKLYQDPEQPLIHPSWEVNAYDTADKSLSSASELPEPDKIVKIEEDDKDHYMEILTVEQLLDEISKLQDQIMHDSDESADYESMPGDHLRSILGFEDDDSDDIQGNDVSYSDYTFQDHNASAKRLSLPDHLDHICEEVGYLYLKLSTIESSIIHQVSDRIKSPFPALVTIDLQETLSGLLSDTLRDCLPSIIQESLQTYFQASSENFAEKQNKLNKRVVKDDLKSQDNDIQTPPAFDAKLNEGKELVVHRSKDKKSEGIISVEDDSNEDDKQPLSKRFKIMTPILDISNLTPLNTFVSKHLLKPKEQQKSIQEFIDQLSKTTSLRFSLTHPR</sequence>
<reference evidence="1" key="1">
    <citation type="journal article" date="2019" name="Sci. Rep.">
        <title>Draft genome of Tanacetum cinerariifolium, the natural source of mosquito coil.</title>
        <authorList>
            <person name="Yamashiro T."/>
            <person name="Shiraishi A."/>
            <person name="Satake H."/>
            <person name="Nakayama K."/>
        </authorList>
    </citation>
    <scope>NUCLEOTIDE SEQUENCE</scope>
</reference>
<dbReference type="AlphaFoldDB" id="A0A6L2M8B7"/>
<dbReference type="EMBL" id="BKCJ010005942">
    <property type="protein sequence ID" value="GEU69477.1"/>
    <property type="molecule type" value="Genomic_DNA"/>
</dbReference>
<proteinExistence type="predicted"/>
<gene>
    <name evidence="1" type="ORF">Tci_041455</name>
</gene>